<keyword evidence="4 6" id="KW-1133">Transmembrane helix</keyword>
<organism evidence="7 8">
    <name type="scientific">Pandoraea terrae</name>
    <dbReference type="NCBI Taxonomy" id="1537710"/>
    <lineage>
        <taxon>Bacteria</taxon>
        <taxon>Pseudomonadati</taxon>
        <taxon>Pseudomonadota</taxon>
        <taxon>Betaproteobacteria</taxon>
        <taxon>Burkholderiales</taxon>
        <taxon>Burkholderiaceae</taxon>
        <taxon>Pandoraea</taxon>
    </lineage>
</organism>
<name>A0A5E4TV54_9BURK</name>
<dbReference type="InterPro" id="IPR001248">
    <property type="entry name" value="Pur-cyt_permease"/>
</dbReference>
<evidence type="ECO:0000256" key="6">
    <source>
        <dbReference type="SAM" id="Phobius"/>
    </source>
</evidence>
<dbReference type="AlphaFoldDB" id="A0A5E4TV54"/>
<comment type="subcellular location">
    <subcellularLocation>
        <location evidence="1">Membrane</location>
        <topology evidence="1">Multi-pass membrane protein</topology>
    </subcellularLocation>
</comment>
<evidence type="ECO:0000313" key="8">
    <source>
        <dbReference type="Proteomes" id="UP000414233"/>
    </source>
</evidence>
<dbReference type="GO" id="GO:0015205">
    <property type="term" value="F:nucleobase transmembrane transporter activity"/>
    <property type="evidence" value="ECO:0007669"/>
    <property type="project" value="TreeGrafter"/>
</dbReference>
<feature type="transmembrane region" description="Helical" evidence="6">
    <location>
        <begin position="153"/>
        <end position="171"/>
    </location>
</feature>
<feature type="transmembrane region" description="Helical" evidence="6">
    <location>
        <begin position="373"/>
        <end position="394"/>
    </location>
</feature>
<feature type="transmembrane region" description="Helical" evidence="6">
    <location>
        <begin position="460"/>
        <end position="479"/>
    </location>
</feature>
<dbReference type="InterPro" id="IPR012681">
    <property type="entry name" value="NCS1"/>
</dbReference>
<comment type="similarity">
    <text evidence="2">Belongs to the purine-cytosine permease (2.A.39) family.</text>
</comment>
<feature type="transmembrane region" description="Helical" evidence="6">
    <location>
        <begin position="226"/>
        <end position="246"/>
    </location>
</feature>
<dbReference type="Gene3D" id="1.10.4160.10">
    <property type="entry name" value="Hydantoin permease"/>
    <property type="match status" value="1"/>
</dbReference>
<reference evidence="7 8" key="1">
    <citation type="submission" date="2019-08" db="EMBL/GenBank/DDBJ databases">
        <authorList>
            <person name="Peeters C."/>
        </authorList>
    </citation>
    <scope>NUCLEOTIDE SEQUENCE [LARGE SCALE GENOMIC DNA]</scope>
    <source>
        <strain evidence="7 8">LMG 30175</strain>
    </source>
</reference>
<accession>A0A5E4TV54</accession>
<feature type="transmembrane region" description="Helical" evidence="6">
    <location>
        <begin position="308"/>
        <end position="328"/>
    </location>
</feature>
<dbReference type="Pfam" id="PF02133">
    <property type="entry name" value="Transp_cyt_pur"/>
    <property type="match status" value="1"/>
</dbReference>
<protein>
    <submittedName>
        <fullName evidence="7">Nitrate reductase</fullName>
    </submittedName>
</protein>
<dbReference type="InterPro" id="IPR045225">
    <property type="entry name" value="Uracil/uridine/allantoin_perm"/>
</dbReference>
<feature type="transmembrane region" description="Helical" evidence="6">
    <location>
        <begin position="426"/>
        <end position="448"/>
    </location>
</feature>
<keyword evidence="5 6" id="KW-0472">Membrane</keyword>
<dbReference type="EMBL" id="CABPRZ010000005">
    <property type="protein sequence ID" value="VVD89829.1"/>
    <property type="molecule type" value="Genomic_DNA"/>
</dbReference>
<evidence type="ECO:0000256" key="5">
    <source>
        <dbReference type="ARBA" id="ARBA00023136"/>
    </source>
</evidence>
<evidence type="ECO:0000256" key="4">
    <source>
        <dbReference type="ARBA" id="ARBA00022989"/>
    </source>
</evidence>
<proteinExistence type="inferred from homology"/>
<dbReference type="PANTHER" id="PTHR30618:SF0">
    <property type="entry name" value="PURINE-URACIL PERMEASE NCS1"/>
    <property type="match status" value="1"/>
</dbReference>
<dbReference type="GO" id="GO:0005886">
    <property type="term" value="C:plasma membrane"/>
    <property type="evidence" value="ECO:0007669"/>
    <property type="project" value="TreeGrafter"/>
</dbReference>
<keyword evidence="8" id="KW-1185">Reference proteome</keyword>
<dbReference type="Proteomes" id="UP000414233">
    <property type="component" value="Unassembled WGS sequence"/>
</dbReference>
<evidence type="ECO:0000313" key="7">
    <source>
        <dbReference type="EMBL" id="VVD89829.1"/>
    </source>
</evidence>
<feature type="transmembrane region" description="Helical" evidence="6">
    <location>
        <begin position="58"/>
        <end position="79"/>
    </location>
</feature>
<feature type="transmembrane region" description="Helical" evidence="6">
    <location>
        <begin position="107"/>
        <end position="133"/>
    </location>
</feature>
<dbReference type="CDD" id="cd11485">
    <property type="entry name" value="SLC-NCS1sbd_YbbW-like"/>
    <property type="match status" value="1"/>
</dbReference>
<feature type="transmembrane region" description="Helical" evidence="6">
    <location>
        <begin position="349"/>
        <end position="367"/>
    </location>
</feature>
<evidence type="ECO:0000256" key="2">
    <source>
        <dbReference type="ARBA" id="ARBA00008974"/>
    </source>
</evidence>
<dbReference type="PANTHER" id="PTHR30618">
    <property type="entry name" value="NCS1 FAMILY PURINE/PYRIMIDINE TRANSPORTER"/>
    <property type="match status" value="1"/>
</dbReference>
<sequence length="496" mass="54453">MSENNSNASELWNEDLAPTAPDHRTWRWHHYAALWTGMVVCIPVYVLAAGLIEQGFSALQAVGMVLLGNAVILIPMVLIGHSGTRYRIPFAVVVRSSFGVRGNKLPAFLRAIIACGWFGIQCWVGGSAIYAIGNILLHGALVGPKIGWLGIDLGQSTCFLAFWAMHLYFIARGPESIRWIETFSAPVKILIVLALLWWAYSRAGGFGAMLFAPSQFSAGGEKAGKFWVAFWPSFTAMVGLWSTLAMNIPDFTRFAKTQRDQYIGQAIGLPLPMAALAFVGVAVTSATVSIYGKAIWDPIDLASRMEGVAVAIGLAIITIDTLCVNLAANTVGPAYDFSAIFPKHVNFSRGGYITAVIGVVIMPWRLIESTQGYIFTWLIGYGALLGPVLGIMLADYWLIRRGRLNVNDLFKTDGQYQYRNGWNPSAIAAFVIAVLPNIPGFLTIAFPRQFQWVPGGFKEIYNYAWFVGVFISMLVYVPLMAGERQRLDADLPMEQV</sequence>
<evidence type="ECO:0000256" key="1">
    <source>
        <dbReference type="ARBA" id="ARBA00004141"/>
    </source>
</evidence>
<feature type="transmembrane region" description="Helical" evidence="6">
    <location>
        <begin position="32"/>
        <end position="52"/>
    </location>
</feature>
<feature type="transmembrane region" description="Helical" evidence="6">
    <location>
        <begin position="267"/>
        <end position="288"/>
    </location>
</feature>
<gene>
    <name evidence="7" type="ORF">PTE30175_01495</name>
</gene>
<feature type="transmembrane region" description="Helical" evidence="6">
    <location>
        <begin position="183"/>
        <end position="200"/>
    </location>
</feature>
<keyword evidence="3 6" id="KW-0812">Transmembrane</keyword>
<evidence type="ECO:0000256" key="3">
    <source>
        <dbReference type="ARBA" id="ARBA00022692"/>
    </source>
</evidence>
<dbReference type="NCBIfam" id="TIGR00800">
    <property type="entry name" value="ncs1"/>
    <property type="match status" value="1"/>
</dbReference>